<dbReference type="GO" id="GO:0005524">
    <property type="term" value="F:ATP binding"/>
    <property type="evidence" value="ECO:0007669"/>
    <property type="project" value="UniProtKB-KW"/>
</dbReference>
<keyword evidence="7" id="KW-0829">Tyrosine-protein kinase</keyword>
<keyword evidence="9" id="KW-0472">Membrane</keyword>
<feature type="compositionally biased region" description="Pro residues" evidence="8">
    <location>
        <begin position="1"/>
        <end position="10"/>
    </location>
</feature>
<evidence type="ECO:0000256" key="8">
    <source>
        <dbReference type="SAM" id="MobiDB-lite"/>
    </source>
</evidence>
<gene>
    <name evidence="11" type="ORF">INT45_005711</name>
</gene>
<evidence type="ECO:0000256" key="3">
    <source>
        <dbReference type="ARBA" id="ARBA00022679"/>
    </source>
</evidence>
<feature type="transmembrane region" description="Helical" evidence="9">
    <location>
        <begin position="189"/>
        <end position="212"/>
    </location>
</feature>
<organism evidence="11 12">
    <name type="scientific">Circinella minor</name>
    <dbReference type="NCBI Taxonomy" id="1195481"/>
    <lineage>
        <taxon>Eukaryota</taxon>
        <taxon>Fungi</taxon>
        <taxon>Fungi incertae sedis</taxon>
        <taxon>Mucoromycota</taxon>
        <taxon>Mucoromycotina</taxon>
        <taxon>Mucoromycetes</taxon>
        <taxon>Mucorales</taxon>
        <taxon>Lichtheimiaceae</taxon>
        <taxon>Circinella</taxon>
    </lineage>
</organism>
<feature type="region of interest" description="Disordered" evidence="8">
    <location>
        <begin position="221"/>
        <end position="385"/>
    </location>
</feature>
<evidence type="ECO:0000256" key="2">
    <source>
        <dbReference type="ARBA" id="ARBA00022553"/>
    </source>
</evidence>
<feature type="compositionally biased region" description="Polar residues" evidence="8">
    <location>
        <begin position="302"/>
        <end position="316"/>
    </location>
</feature>
<feature type="compositionally biased region" description="Pro residues" evidence="8">
    <location>
        <begin position="32"/>
        <end position="83"/>
    </location>
</feature>
<proteinExistence type="predicted"/>
<feature type="compositionally biased region" description="Low complexity" evidence="8">
    <location>
        <begin position="84"/>
        <end position="131"/>
    </location>
</feature>
<dbReference type="AlphaFoldDB" id="A0A8H7S6R8"/>
<keyword evidence="6" id="KW-0067">ATP-binding</keyword>
<feature type="region of interest" description="Disordered" evidence="8">
    <location>
        <begin position="1"/>
        <end position="149"/>
    </location>
</feature>
<protein>
    <recommendedName>
        <fullName evidence="1">receptor protein-tyrosine kinase</fullName>
        <ecNumber evidence="1">2.7.10.1</ecNumber>
    </recommendedName>
</protein>
<keyword evidence="5" id="KW-0418">Kinase</keyword>
<evidence type="ECO:0000256" key="9">
    <source>
        <dbReference type="SAM" id="Phobius"/>
    </source>
</evidence>
<keyword evidence="4" id="KW-0547">Nucleotide-binding</keyword>
<dbReference type="InterPro" id="IPR049328">
    <property type="entry name" value="TM_ErbB1"/>
</dbReference>
<keyword evidence="9" id="KW-0812">Transmembrane</keyword>
<evidence type="ECO:0000256" key="1">
    <source>
        <dbReference type="ARBA" id="ARBA00011902"/>
    </source>
</evidence>
<evidence type="ECO:0000313" key="11">
    <source>
        <dbReference type="EMBL" id="KAG2223155.1"/>
    </source>
</evidence>
<dbReference type="Pfam" id="PF21314">
    <property type="entry name" value="TM_ErbB1"/>
    <property type="match status" value="1"/>
</dbReference>
<dbReference type="InterPro" id="IPR044912">
    <property type="entry name" value="Egfr_JX_dom"/>
</dbReference>
<reference evidence="11 12" key="1">
    <citation type="submission" date="2020-12" db="EMBL/GenBank/DDBJ databases">
        <title>Metabolic potential, ecology and presence of endohyphal bacteria is reflected in genomic diversity of Mucoromycotina.</title>
        <authorList>
            <person name="Muszewska A."/>
            <person name="Okrasinska A."/>
            <person name="Steczkiewicz K."/>
            <person name="Drgas O."/>
            <person name="Orlowska M."/>
            <person name="Perlinska-Lenart U."/>
            <person name="Aleksandrzak-Piekarczyk T."/>
            <person name="Szatraj K."/>
            <person name="Zielenkiewicz U."/>
            <person name="Pilsyk S."/>
            <person name="Malc E."/>
            <person name="Mieczkowski P."/>
            <person name="Kruszewska J.S."/>
            <person name="Biernat P."/>
            <person name="Pawlowska J."/>
        </authorList>
    </citation>
    <scope>NUCLEOTIDE SEQUENCE [LARGE SCALE GENOMIC DNA]</scope>
    <source>
        <strain evidence="11 12">CBS 142.35</strain>
    </source>
</reference>
<sequence length="385" mass="39801">MSDVSPPPDPTSDSPAPEDPTISIDDPQPTTSEPPPPSTTNEPEPSPTPTSVPNNPDPTSAPPPDPTTTPVPDPTTTNEPPPTTTGRPDPTTTTTVITTTDDHQPTSTPDNPTSDNTSTSTPTTSPEQSTSDNNNQPEPTPTPSSSEIHVTSVISSGTDVYTITSTSYTMIIPTETSSLGSEGSTNTGAIAGGVVGGVAFIGIIGALAFLFLRRRRNKNRKSTFGDLDDPYGNYPDMGAAGPLSPGSSSGGAGSSNARPLVAPFRPVSKVGEDDPNMTYAGYRDPSSQGGSGSGPYYEDASPHTSAHYSQPSTGVPSTGVPAYYTGMHDEQYPAAGYGQQEQGYYPQQQAGAGGYWPEGSSDGGDRHVPHLVEGQQANDVPHSRT</sequence>
<keyword evidence="9" id="KW-1133">Transmembrane helix</keyword>
<evidence type="ECO:0000256" key="5">
    <source>
        <dbReference type="ARBA" id="ARBA00022777"/>
    </source>
</evidence>
<feature type="compositionally biased region" description="Low complexity" evidence="8">
    <location>
        <begin position="332"/>
        <end position="350"/>
    </location>
</feature>
<dbReference type="EMBL" id="JAEPRB010000067">
    <property type="protein sequence ID" value="KAG2223155.1"/>
    <property type="molecule type" value="Genomic_DNA"/>
</dbReference>
<dbReference type="Gene3D" id="6.10.250.2930">
    <property type="match status" value="1"/>
</dbReference>
<comment type="caution">
    <text evidence="11">The sequence shown here is derived from an EMBL/GenBank/DDBJ whole genome shotgun (WGS) entry which is preliminary data.</text>
</comment>
<keyword evidence="12" id="KW-1185">Reference proteome</keyword>
<dbReference type="EC" id="2.7.10.1" evidence="1"/>
<dbReference type="GO" id="GO:0004714">
    <property type="term" value="F:transmembrane receptor protein tyrosine kinase activity"/>
    <property type="evidence" value="ECO:0007669"/>
    <property type="project" value="UniProtKB-EC"/>
</dbReference>
<evidence type="ECO:0000256" key="7">
    <source>
        <dbReference type="ARBA" id="ARBA00023137"/>
    </source>
</evidence>
<keyword evidence="2" id="KW-0597">Phosphoprotein</keyword>
<feature type="domain" description="Epidermal growth factor receptor-like transmembrane-juxtamembrane segment" evidence="10">
    <location>
        <begin position="190"/>
        <end position="223"/>
    </location>
</feature>
<keyword evidence="3" id="KW-0808">Transferase</keyword>
<dbReference type="OrthoDB" id="2290104at2759"/>
<dbReference type="Proteomes" id="UP000646827">
    <property type="component" value="Unassembled WGS sequence"/>
</dbReference>
<accession>A0A8H7S6R8</accession>
<evidence type="ECO:0000256" key="6">
    <source>
        <dbReference type="ARBA" id="ARBA00022840"/>
    </source>
</evidence>
<evidence type="ECO:0000313" key="12">
    <source>
        <dbReference type="Proteomes" id="UP000646827"/>
    </source>
</evidence>
<name>A0A8H7S6R8_9FUNG</name>
<feature type="compositionally biased region" description="Low complexity" evidence="8">
    <location>
        <begin position="238"/>
        <end position="247"/>
    </location>
</feature>
<evidence type="ECO:0000256" key="4">
    <source>
        <dbReference type="ARBA" id="ARBA00022741"/>
    </source>
</evidence>
<evidence type="ECO:0000259" key="10">
    <source>
        <dbReference type="Pfam" id="PF21314"/>
    </source>
</evidence>